<accession>A0A3G4ZNE3</accession>
<sequence length="189" mass="22374">MSIIVKDDNQNYQNKQNKQKINCFDRIEKILKERGDELLISSLDDFIKYHGLDYWYNISIPLHKNICEYLYSFHTLTFNKKLSLIDINNISKEEIDRISELGLLIALSRDYTKLGDARNKILADFKKISRKVDLQIYKKACVTNKNAIVQIYLDLYGKQKLFLDDTRDVLNDVKLINNVQILKLLQKYY</sequence>
<reference evidence="1" key="1">
    <citation type="submission" date="2018-10" db="EMBL/GenBank/DDBJ databases">
        <title>Hidden diversity of soil giant viruses.</title>
        <authorList>
            <person name="Schulz F."/>
            <person name="Alteio L."/>
            <person name="Goudeau D."/>
            <person name="Ryan E.M."/>
            <person name="Malmstrom R.R."/>
            <person name="Blanchard J."/>
            <person name="Woyke T."/>
        </authorList>
    </citation>
    <scope>NUCLEOTIDE SEQUENCE</scope>
    <source>
        <strain evidence="1">TEV1</strain>
    </source>
</reference>
<organism evidence="1">
    <name type="scientific">Terrestrivirus sp</name>
    <dbReference type="NCBI Taxonomy" id="2487775"/>
    <lineage>
        <taxon>Viruses</taxon>
        <taxon>Varidnaviria</taxon>
        <taxon>Bamfordvirae</taxon>
        <taxon>Nucleocytoviricota</taxon>
        <taxon>Megaviricetes</taxon>
        <taxon>Imitervirales</taxon>
        <taxon>Mimiviridae</taxon>
        <taxon>Klosneuvirinae</taxon>
    </lineage>
</organism>
<dbReference type="EMBL" id="MK071984">
    <property type="protein sequence ID" value="AYV76396.1"/>
    <property type="molecule type" value="Genomic_DNA"/>
</dbReference>
<name>A0A3G4ZNE3_9VIRU</name>
<evidence type="ECO:0000313" key="1">
    <source>
        <dbReference type="EMBL" id="AYV76396.1"/>
    </source>
</evidence>
<proteinExistence type="predicted"/>
<gene>
    <name evidence="1" type="ORF">Terrestrivirus6_22</name>
</gene>
<protein>
    <submittedName>
        <fullName evidence="1">Uncharacterized protein</fullName>
    </submittedName>
</protein>